<reference evidence="2" key="2">
    <citation type="journal article" date="2021" name="Genome Biol. Evol.">
        <title>Developing a high-quality reference genome for a parasitic bivalve with doubly uniparental inheritance (Bivalvia: Unionida).</title>
        <authorList>
            <person name="Smith C.H."/>
        </authorList>
    </citation>
    <scope>NUCLEOTIDE SEQUENCE</scope>
    <source>
        <strain evidence="2">CHS0354</strain>
        <tissue evidence="2">Mantle</tissue>
    </source>
</reference>
<accession>A0AAE0W2M0</accession>
<evidence type="ECO:0000313" key="3">
    <source>
        <dbReference type="Proteomes" id="UP001195483"/>
    </source>
</evidence>
<reference evidence="2" key="3">
    <citation type="submission" date="2023-05" db="EMBL/GenBank/DDBJ databases">
        <authorList>
            <person name="Smith C.H."/>
        </authorList>
    </citation>
    <scope>NUCLEOTIDE SEQUENCE</scope>
    <source>
        <strain evidence="2">CHS0354</strain>
        <tissue evidence="2">Mantle</tissue>
    </source>
</reference>
<sequence length="171" mass="19201">MIVYDGIDDDSYKSVFKPVITKVMEKYRDAFAIVMQCGADSLSGDRLGCFNLTLKGHRKCVEFMTKWNLPMLLLEGGGYNKRNVARCWTYETSLVLGTELANKLPYKDYYGYEDYLCSRPPASSSLSENFSQQWIHLSLFVIENLSSGLSLSSSSLSPFMASSGNVLHLDT</sequence>
<dbReference type="Gene3D" id="3.40.800.20">
    <property type="entry name" value="Histone deacetylase domain"/>
    <property type="match status" value="1"/>
</dbReference>
<gene>
    <name evidence="2" type="ORF">CHS0354_026603</name>
</gene>
<organism evidence="2 3">
    <name type="scientific">Potamilus streckersoni</name>
    <dbReference type="NCBI Taxonomy" id="2493646"/>
    <lineage>
        <taxon>Eukaryota</taxon>
        <taxon>Metazoa</taxon>
        <taxon>Spiralia</taxon>
        <taxon>Lophotrochozoa</taxon>
        <taxon>Mollusca</taxon>
        <taxon>Bivalvia</taxon>
        <taxon>Autobranchia</taxon>
        <taxon>Heteroconchia</taxon>
        <taxon>Palaeoheterodonta</taxon>
        <taxon>Unionida</taxon>
        <taxon>Unionoidea</taxon>
        <taxon>Unionidae</taxon>
        <taxon>Ambleminae</taxon>
        <taxon>Lampsilini</taxon>
        <taxon>Potamilus</taxon>
    </lineage>
</organism>
<dbReference type="Pfam" id="PF00850">
    <property type="entry name" value="Hist_deacetyl"/>
    <property type="match status" value="1"/>
</dbReference>
<name>A0AAE0W2M0_9BIVA</name>
<dbReference type="PANTHER" id="PTHR48252">
    <property type="entry name" value="HISTONE DEACETYLASE 2-RELATED"/>
    <property type="match status" value="1"/>
</dbReference>
<comment type="caution">
    <text evidence="2">The sequence shown here is derived from an EMBL/GenBank/DDBJ whole genome shotgun (WGS) entry which is preliminary data.</text>
</comment>
<feature type="non-terminal residue" evidence="2">
    <location>
        <position position="1"/>
    </location>
</feature>
<protein>
    <recommendedName>
        <fullName evidence="1">Histone deacetylase domain-containing protein</fullName>
    </recommendedName>
</protein>
<dbReference type="Proteomes" id="UP001195483">
    <property type="component" value="Unassembled WGS sequence"/>
</dbReference>
<evidence type="ECO:0000259" key="1">
    <source>
        <dbReference type="Pfam" id="PF00850"/>
    </source>
</evidence>
<feature type="domain" description="Histone deacetylase" evidence="1">
    <location>
        <begin position="4"/>
        <end position="93"/>
    </location>
</feature>
<dbReference type="EMBL" id="JAEAOA010001587">
    <property type="protein sequence ID" value="KAK3598202.1"/>
    <property type="molecule type" value="Genomic_DNA"/>
</dbReference>
<dbReference type="InterPro" id="IPR023696">
    <property type="entry name" value="Ureohydrolase_dom_sf"/>
</dbReference>
<dbReference type="PANTHER" id="PTHR48252:SF77">
    <property type="entry name" value="HISTONE DEACETYLASE DOMAIN-CONTAINING PROTEIN"/>
    <property type="match status" value="1"/>
</dbReference>
<evidence type="ECO:0000313" key="2">
    <source>
        <dbReference type="EMBL" id="KAK3598202.1"/>
    </source>
</evidence>
<dbReference type="InterPro" id="IPR037138">
    <property type="entry name" value="His_deacetylse_dom_sf"/>
</dbReference>
<keyword evidence="3" id="KW-1185">Reference proteome</keyword>
<dbReference type="SUPFAM" id="SSF52768">
    <property type="entry name" value="Arginase/deacetylase"/>
    <property type="match status" value="1"/>
</dbReference>
<dbReference type="InterPro" id="IPR023801">
    <property type="entry name" value="His_deacetylse_dom"/>
</dbReference>
<reference evidence="2" key="1">
    <citation type="journal article" date="2021" name="Genome Biol. Evol.">
        <title>A High-Quality Reference Genome for a Parasitic Bivalve with Doubly Uniparental Inheritance (Bivalvia: Unionida).</title>
        <authorList>
            <person name="Smith C.H."/>
        </authorList>
    </citation>
    <scope>NUCLEOTIDE SEQUENCE</scope>
    <source>
        <strain evidence="2">CHS0354</strain>
    </source>
</reference>
<proteinExistence type="predicted"/>
<dbReference type="AlphaFoldDB" id="A0AAE0W2M0"/>